<feature type="region of interest" description="Disordered" evidence="1">
    <location>
        <begin position="45"/>
        <end position="74"/>
    </location>
</feature>
<evidence type="ECO:0000313" key="2">
    <source>
        <dbReference type="EMBL" id="CAH2223207.1"/>
    </source>
</evidence>
<keyword evidence="3" id="KW-1185">Reference proteome</keyword>
<dbReference type="EMBL" id="OW240912">
    <property type="protein sequence ID" value="CAH2223207.1"/>
    <property type="molecule type" value="Genomic_DNA"/>
</dbReference>
<dbReference type="Proteomes" id="UP001295444">
    <property type="component" value="Chromosome 01"/>
</dbReference>
<feature type="non-terminal residue" evidence="2">
    <location>
        <position position="1"/>
    </location>
</feature>
<organism evidence="2 3">
    <name type="scientific">Pelobates cultripes</name>
    <name type="common">Western spadefoot toad</name>
    <dbReference type="NCBI Taxonomy" id="61616"/>
    <lineage>
        <taxon>Eukaryota</taxon>
        <taxon>Metazoa</taxon>
        <taxon>Chordata</taxon>
        <taxon>Craniata</taxon>
        <taxon>Vertebrata</taxon>
        <taxon>Euteleostomi</taxon>
        <taxon>Amphibia</taxon>
        <taxon>Batrachia</taxon>
        <taxon>Anura</taxon>
        <taxon>Pelobatoidea</taxon>
        <taxon>Pelobatidae</taxon>
        <taxon>Pelobates</taxon>
    </lineage>
</organism>
<gene>
    <name evidence="2" type="ORF">PECUL_23A027545</name>
</gene>
<proteinExistence type="predicted"/>
<name>A0AAD1VQ08_PELCU</name>
<dbReference type="AlphaFoldDB" id="A0AAD1VQ08"/>
<protein>
    <submittedName>
        <fullName evidence="2">Uncharacterized protein</fullName>
    </submittedName>
</protein>
<accession>A0AAD1VQ08</accession>
<evidence type="ECO:0000313" key="3">
    <source>
        <dbReference type="Proteomes" id="UP001295444"/>
    </source>
</evidence>
<reference evidence="2" key="1">
    <citation type="submission" date="2022-03" db="EMBL/GenBank/DDBJ databases">
        <authorList>
            <person name="Alioto T."/>
            <person name="Alioto T."/>
            <person name="Gomez Garrido J."/>
        </authorList>
    </citation>
    <scope>NUCLEOTIDE SEQUENCE</scope>
</reference>
<evidence type="ECO:0000256" key="1">
    <source>
        <dbReference type="SAM" id="MobiDB-lite"/>
    </source>
</evidence>
<sequence>LRLKPVFKYAGLHPIHVSAHARSAHRRGDITPSLRQPRMCVPPWNAGETSCQREPGGAGENLVTTQDHPYEDTPDAIDNNSTRLIGCPGTSNAKGFSYAMGVDVLKNLKC</sequence>